<dbReference type="EMBL" id="KN822946">
    <property type="protein sequence ID" value="KIO33738.1"/>
    <property type="molecule type" value="Genomic_DNA"/>
</dbReference>
<reference evidence="2" key="2">
    <citation type="submission" date="2015-01" db="EMBL/GenBank/DDBJ databases">
        <title>Evolutionary Origins and Diversification of the Mycorrhizal Mutualists.</title>
        <authorList>
            <consortium name="DOE Joint Genome Institute"/>
            <consortium name="Mycorrhizal Genomics Consortium"/>
            <person name="Kohler A."/>
            <person name="Kuo A."/>
            <person name="Nagy L.G."/>
            <person name="Floudas D."/>
            <person name="Copeland A."/>
            <person name="Barry K.W."/>
            <person name="Cichocki N."/>
            <person name="Veneault-Fourrey C."/>
            <person name="LaButti K."/>
            <person name="Lindquist E.A."/>
            <person name="Lipzen A."/>
            <person name="Lundell T."/>
            <person name="Morin E."/>
            <person name="Murat C."/>
            <person name="Riley R."/>
            <person name="Ohm R."/>
            <person name="Sun H."/>
            <person name="Tunlid A."/>
            <person name="Henrissat B."/>
            <person name="Grigoriev I.V."/>
            <person name="Hibbett D.S."/>
            <person name="Martin F."/>
        </authorList>
    </citation>
    <scope>NUCLEOTIDE SEQUENCE [LARGE SCALE GENOMIC DNA]</scope>
    <source>
        <strain evidence="2">MUT 4182</strain>
    </source>
</reference>
<accession>A0A0C3LIB7</accession>
<protein>
    <submittedName>
        <fullName evidence="1">Uncharacterized protein</fullName>
    </submittedName>
</protein>
<evidence type="ECO:0000313" key="2">
    <source>
        <dbReference type="Proteomes" id="UP000054248"/>
    </source>
</evidence>
<gene>
    <name evidence="1" type="ORF">M407DRAFT_177500</name>
</gene>
<dbReference type="HOGENOM" id="CLU_130037_1_0_1"/>
<evidence type="ECO:0000313" key="1">
    <source>
        <dbReference type="EMBL" id="KIO33738.1"/>
    </source>
</evidence>
<proteinExistence type="predicted"/>
<organism evidence="1 2">
    <name type="scientific">Tulasnella calospora MUT 4182</name>
    <dbReference type="NCBI Taxonomy" id="1051891"/>
    <lineage>
        <taxon>Eukaryota</taxon>
        <taxon>Fungi</taxon>
        <taxon>Dikarya</taxon>
        <taxon>Basidiomycota</taxon>
        <taxon>Agaricomycotina</taxon>
        <taxon>Agaricomycetes</taxon>
        <taxon>Cantharellales</taxon>
        <taxon>Tulasnellaceae</taxon>
        <taxon>Tulasnella</taxon>
    </lineage>
</organism>
<dbReference type="OrthoDB" id="3265743at2759"/>
<dbReference type="AlphaFoldDB" id="A0A0C3LIB7"/>
<keyword evidence="2" id="KW-1185">Reference proteome</keyword>
<name>A0A0C3LIB7_9AGAM</name>
<sequence>MAPTLLTARAKSQGSGNGLSITSAAVKKGRPTVVKYSWQYHDKSPKYFAVGVVDVSSNEYIHIQDDEETRNYGKNGTGTDHVSISLLENRPGKYVLVLVDVNNFNKVYATSKAFQVKKSDF</sequence>
<reference evidence="1 2" key="1">
    <citation type="submission" date="2014-04" db="EMBL/GenBank/DDBJ databases">
        <authorList>
            <consortium name="DOE Joint Genome Institute"/>
            <person name="Kuo A."/>
            <person name="Girlanda M."/>
            <person name="Perotto S."/>
            <person name="Kohler A."/>
            <person name="Nagy L.G."/>
            <person name="Floudas D."/>
            <person name="Copeland A."/>
            <person name="Barry K.W."/>
            <person name="Cichocki N."/>
            <person name="Veneault-Fourrey C."/>
            <person name="LaButti K."/>
            <person name="Lindquist E.A."/>
            <person name="Lipzen A."/>
            <person name="Lundell T."/>
            <person name="Morin E."/>
            <person name="Murat C."/>
            <person name="Sun H."/>
            <person name="Tunlid A."/>
            <person name="Henrissat B."/>
            <person name="Grigoriev I.V."/>
            <person name="Hibbett D.S."/>
            <person name="Martin F."/>
            <person name="Nordberg H.P."/>
            <person name="Cantor M.N."/>
            <person name="Hua S.X."/>
        </authorList>
    </citation>
    <scope>NUCLEOTIDE SEQUENCE [LARGE SCALE GENOMIC DNA]</scope>
    <source>
        <strain evidence="1 2">MUT 4182</strain>
    </source>
</reference>
<dbReference type="Proteomes" id="UP000054248">
    <property type="component" value="Unassembled WGS sequence"/>
</dbReference>